<feature type="non-terminal residue" evidence="2">
    <location>
        <position position="179"/>
    </location>
</feature>
<evidence type="ECO:0000256" key="1">
    <source>
        <dbReference type="SAM" id="Phobius"/>
    </source>
</evidence>
<dbReference type="EMBL" id="DXDU01000103">
    <property type="protein sequence ID" value="HIY26763.1"/>
    <property type="molecule type" value="Genomic_DNA"/>
</dbReference>
<accession>A0A9D1YGD6</accession>
<dbReference type="InterPro" id="IPR018770">
    <property type="entry name" value="ChloroindolylP_hydrolase"/>
</dbReference>
<dbReference type="Pfam" id="PF10112">
    <property type="entry name" value="Halogen_Hydrol"/>
    <property type="match status" value="1"/>
</dbReference>
<keyword evidence="1" id="KW-0812">Transmembrane</keyword>
<proteinExistence type="predicted"/>
<name>A0A9D1YGD6_9FIRM</name>
<dbReference type="AlphaFoldDB" id="A0A9D1YGD6"/>
<comment type="caution">
    <text evidence="2">The sequence shown here is derived from an EMBL/GenBank/DDBJ whole genome shotgun (WGS) entry which is preliminary data.</text>
</comment>
<dbReference type="Proteomes" id="UP000823915">
    <property type="component" value="Unassembled WGS sequence"/>
</dbReference>
<gene>
    <name evidence="2" type="ORF">H9838_06265</name>
</gene>
<protein>
    <submittedName>
        <fullName evidence="2">5-bromo-4-chloroindolyl phosphate hydrolysis family protein</fullName>
    </submittedName>
</protein>
<feature type="transmembrane region" description="Helical" evidence="1">
    <location>
        <begin position="30"/>
        <end position="48"/>
    </location>
</feature>
<evidence type="ECO:0000313" key="2">
    <source>
        <dbReference type="EMBL" id="HIY26763.1"/>
    </source>
</evidence>
<evidence type="ECO:0000313" key="3">
    <source>
        <dbReference type="Proteomes" id="UP000823915"/>
    </source>
</evidence>
<feature type="transmembrane region" description="Helical" evidence="1">
    <location>
        <begin position="7"/>
        <end position="24"/>
    </location>
</feature>
<keyword evidence="1" id="KW-0472">Membrane</keyword>
<keyword evidence="1" id="KW-1133">Transmembrane helix</keyword>
<reference evidence="2" key="2">
    <citation type="submission" date="2021-04" db="EMBL/GenBank/DDBJ databases">
        <authorList>
            <person name="Gilroy R."/>
        </authorList>
    </citation>
    <scope>NUCLEOTIDE SEQUENCE</scope>
    <source>
        <strain evidence="2">1282</strain>
    </source>
</reference>
<reference evidence="2" key="1">
    <citation type="journal article" date="2021" name="PeerJ">
        <title>Extensive microbial diversity within the chicken gut microbiome revealed by metagenomics and culture.</title>
        <authorList>
            <person name="Gilroy R."/>
            <person name="Ravi A."/>
            <person name="Getino M."/>
            <person name="Pursley I."/>
            <person name="Horton D.L."/>
            <person name="Alikhan N.F."/>
            <person name="Baker D."/>
            <person name="Gharbi K."/>
            <person name="Hall N."/>
            <person name="Watson M."/>
            <person name="Adriaenssens E.M."/>
            <person name="Foster-Nyarko E."/>
            <person name="Jarju S."/>
            <person name="Secka A."/>
            <person name="Antonio M."/>
            <person name="Oren A."/>
            <person name="Chaudhuri R.R."/>
            <person name="La Ragione R."/>
            <person name="Hildebrand F."/>
            <person name="Pallen M.J."/>
        </authorList>
    </citation>
    <scope>NUCLEOTIDE SEQUENCE</scope>
    <source>
        <strain evidence="2">1282</strain>
    </source>
</reference>
<sequence length="179" mass="20409">MREWKRVLFAAISAAGLFLLLFLVLKWHPLVGLALSAGLYGGVYLLLAPKAKEQTLRMTYGVDEEEYQAVLAEARKDLAVLAQAEEIMDSPQDRDQVRRLWTTGSSLVSYLEKEPGKFPQARQFFLYYLDTAAHLLERYQAFQKAGVRSPEVVDLLQRTEQALPLLNQAFEKQYDQLLA</sequence>
<organism evidence="2 3">
    <name type="scientific">Candidatus Acutalibacter pullistercoris</name>
    <dbReference type="NCBI Taxonomy" id="2838418"/>
    <lineage>
        <taxon>Bacteria</taxon>
        <taxon>Bacillati</taxon>
        <taxon>Bacillota</taxon>
        <taxon>Clostridia</taxon>
        <taxon>Eubacteriales</taxon>
        <taxon>Acutalibacteraceae</taxon>
        <taxon>Acutalibacter</taxon>
    </lineage>
</organism>